<dbReference type="PROSITE" id="PS51123">
    <property type="entry name" value="OMPA_2"/>
    <property type="match status" value="1"/>
</dbReference>
<feature type="compositionally biased region" description="Basic residues" evidence="5">
    <location>
        <begin position="500"/>
        <end position="510"/>
    </location>
</feature>
<evidence type="ECO:0000256" key="4">
    <source>
        <dbReference type="PROSITE-ProRule" id="PRU00473"/>
    </source>
</evidence>
<evidence type="ECO:0000256" key="1">
    <source>
        <dbReference type="ARBA" id="ARBA00004442"/>
    </source>
</evidence>
<dbReference type="AlphaFoldDB" id="J2KLB7"/>
<dbReference type="RefSeq" id="WP_007841836.1">
    <property type="nucleotide sequence ID" value="NZ_AKJY01000018.1"/>
</dbReference>
<dbReference type="InterPro" id="IPR036737">
    <property type="entry name" value="OmpA-like_sf"/>
</dbReference>
<keyword evidence="3" id="KW-0998">Cell outer membrane</keyword>
<evidence type="ECO:0000256" key="6">
    <source>
        <dbReference type="SAM" id="SignalP"/>
    </source>
</evidence>
<sequence>MKLNFAIVALALAVPTASLAQDSLAVSNGGYPNTFSSGSADVSPFTQQSKRFNDWSVSIGAGVPLLQSADLTSIKNGNGKNLFGYSAYVSIDKAITHAFGIKLQYDRGETKQGWFNTKDSAPSGMPYQEVAARTQYDAISLLGDINFSNLLRRVDNHSPYRWALHGYAGIGTLAYRAYQKGANNKQALMTEVKPFKFNSLFGQVGTGLKFKVNNRIDLEGRVMYVITGDDEFDGGGAQYSAVNQREENTSDNFFNATLGASLKLGKHGSHLMWHDPLQEIYYKLDVLANRKQDVDLCKRGDLDKDAICDDWDRQLDTPAGARVDGAGVALDADLDGVIDLYDKCVTVPGPAENNGCPIVKDNHQTATVVEQELKDVYFNFNKATIRPESNDRLDQAAKIIKENGGNYLLTGHTDIKGSPAYNLKLSQERAAAVVAALENRGVSLNSLKSRGVGSAEAKFPATASDEERLADRKVTVRFIENSSEWEAMKKKDYEEAPVKKSIKKSSGKRK</sequence>
<dbReference type="Pfam" id="PF00691">
    <property type="entry name" value="OmpA"/>
    <property type="match status" value="1"/>
</dbReference>
<evidence type="ECO:0000313" key="9">
    <source>
        <dbReference type="Proteomes" id="UP000007509"/>
    </source>
</evidence>
<accession>J2KLB7</accession>
<evidence type="ECO:0000256" key="2">
    <source>
        <dbReference type="ARBA" id="ARBA00023136"/>
    </source>
</evidence>
<organism evidence="8 9">
    <name type="scientific">Chryseobacterium populi</name>
    <dbReference type="NCBI Taxonomy" id="1144316"/>
    <lineage>
        <taxon>Bacteria</taxon>
        <taxon>Pseudomonadati</taxon>
        <taxon>Bacteroidota</taxon>
        <taxon>Flavobacteriia</taxon>
        <taxon>Flavobacteriales</taxon>
        <taxon>Weeksellaceae</taxon>
        <taxon>Chryseobacterium group</taxon>
        <taxon>Chryseobacterium</taxon>
    </lineage>
</organism>
<dbReference type="PATRIC" id="fig|1144316.3.peg.1304"/>
<reference evidence="8 9" key="1">
    <citation type="journal article" date="2012" name="J. Bacteriol.">
        <title>Twenty-one genome sequences from Pseudomonas species and 19 genome sequences from diverse bacteria isolated from the rhizosphere and endosphere of Populus deltoides.</title>
        <authorList>
            <person name="Brown S.D."/>
            <person name="Utturkar S.M."/>
            <person name="Klingeman D.M."/>
            <person name="Johnson C.M."/>
            <person name="Martin S.L."/>
            <person name="Land M.L."/>
            <person name="Lu T.Y."/>
            <person name="Schadt C.W."/>
            <person name="Doktycz M.J."/>
            <person name="Pelletier D.A."/>
        </authorList>
    </citation>
    <scope>NUCLEOTIDE SEQUENCE [LARGE SCALE GENOMIC DNA]</scope>
    <source>
        <strain evidence="8 9">CF314</strain>
    </source>
</reference>
<dbReference type="Gene3D" id="3.30.1330.60">
    <property type="entry name" value="OmpA-like domain"/>
    <property type="match status" value="1"/>
</dbReference>
<dbReference type="PRINTS" id="PR01021">
    <property type="entry name" value="OMPADOMAIN"/>
</dbReference>
<name>J2KLB7_9FLAO</name>
<dbReference type="InterPro" id="IPR006690">
    <property type="entry name" value="OMPA-like_CS"/>
</dbReference>
<evidence type="ECO:0000259" key="7">
    <source>
        <dbReference type="PROSITE" id="PS51123"/>
    </source>
</evidence>
<proteinExistence type="predicted"/>
<dbReference type="OrthoDB" id="1522982at2"/>
<dbReference type="InterPro" id="IPR028974">
    <property type="entry name" value="TSP_type-3_rpt"/>
</dbReference>
<dbReference type="Proteomes" id="UP000007509">
    <property type="component" value="Unassembled WGS sequence"/>
</dbReference>
<dbReference type="PANTHER" id="PTHR30329">
    <property type="entry name" value="STATOR ELEMENT OF FLAGELLAR MOTOR COMPLEX"/>
    <property type="match status" value="1"/>
</dbReference>
<keyword evidence="8" id="KW-0449">Lipoprotein</keyword>
<dbReference type="SUPFAM" id="SSF103088">
    <property type="entry name" value="OmpA-like"/>
    <property type="match status" value="1"/>
</dbReference>
<evidence type="ECO:0000256" key="5">
    <source>
        <dbReference type="SAM" id="MobiDB-lite"/>
    </source>
</evidence>
<dbReference type="CDD" id="cd07185">
    <property type="entry name" value="OmpA_C-like"/>
    <property type="match status" value="1"/>
</dbReference>
<feature type="domain" description="OmpA-like" evidence="7">
    <location>
        <begin position="365"/>
        <end position="482"/>
    </location>
</feature>
<dbReference type="PROSITE" id="PS01068">
    <property type="entry name" value="OMPA_1"/>
    <property type="match status" value="1"/>
</dbReference>
<dbReference type="InterPro" id="IPR050330">
    <property type="entry name" value="Bact_OuterMem_StrucFunc"/>
</dbReference>
<dbReference type="InterPro" id="IPR006665">
    <property type="entry name" value="OmpA-like"/>
</dbReference>
<protein>
    <submittedName>
        <fullName evidence="8">Outer membrane protein/peptidoglycan-associated lipoprotein</fullName>
    </submittedName>
</protein>
<dbReference type="InterPro" id="IPR006664">
    <property type="entry name" value="OMP_bac"/>
</dbReference>
<feature type="chain" id="PRO_5003749757" evidence="6">
    <location>
        <begin position="21"/>
        <end position="510"/>
    </location>
</feature>
<dbReference type="SUPFAM" id="SSF103647">
    <property type="entry name" value="TSP type-3 repeat"/>
    <property type="match status" value="1"/>
</dbReference>
<evidence type="ECO:0000313" key="8">
    <source>
        <dbReference type="EMBL" id="EJL73873.1"/>
    </source>
</evidence>
<evidence type="ECO:0000256" key="3">
    <source>
        <dbReference type="ARBA" id="ARBA00023237"/>
    </source>
</evidence>
<keyword evidence="9" id="KW-1185">Reference proteome</keyword>
<keyword evidence="6" id="KW-0732">Signal</keyword>
<feature type="signal peptide" evidence="6">
    <location>
        <begin position="1"/>
        <end position="20"/>
    </location>
</feature>
<dbReference type="GO" id="GO:0005509">
    <property type="term" value="F:calcium ion binding"/>
    <property type="evidence" value="ECO:0007669"/>
    <property type="project" value="InterPro"/>
</dbReference>
<comment type="caution">
    <text evidence="8">The sequence shown here is derived from an EMBL/GenBank/DDBJ whole genome shotgun (WGS) entry which is preliminary data.</text>
</comment>
<keyword evidence="2 4" id="KW-0472">Membrane</keyword>
<gene>
    <name evidence="8" type="ORF">PMI13_01300</name>
</gene>
<dbReference type="GO" id="GO:0009279">
    <property type="term" value="C:cell outer membrane"/>
    <property type="evidence" value="ECO:0007669"/>
    <property type="project" value="UniProtKB-SubCell"/>
</dbReference>
<feature type="region of interest" description="Disordered" evidence="5">
    <location>
        <begin position="491"/>
        <end position="510"/>
    </location>
</feature>
<comment type="subcellular location">
    <subcellularLocation>
        <location evidence="1">Cell outer membrane</location>
    </subcellularLocation>
</comment>
<dbReference type="PANTHER" id="PTHR30329:SF21">
    <property type="entry name" value="LIPOPROTEIN YIAD-RELATED"/>
    <property type="match status" value="1"/>
</dbReference>
<dbReference type="EMBL" id="AKJY01000018">
    <property type="protein sequence ID" value="EJL73873.1"/>
    <property type="molecule type" value="Genomic_DNA"/>
</dbReference>